<sequence length="137" mass="14203">MPPRCGRTAGRARGHYAADVASVTSILIYPDQGEPGQALESAGVGEEGLDGDRRKGAPVHLVAVADYVEAWPRANVVLDLEPEALSALIGRRLRIGDVELQVTGPAKSCPGVYADVPVPGTLGVGDEVEVGVPDPRA</sequence>
<evidence type="ECO:0000313" key="2">
    <source>
        <dbReference type="EMBL" id="TQJ10484.1"/>
    </source>
</evidence>
<organism evidence="2 3">
    <name type="scientific">Lapillicoccus jejuensis</name>
    <dbReference type="NCBI Taxonomy" id="402171"/>
    <lineage>
        <taxon>Bacteria</taxon>
        <taxon>Bacillati</taxon>
        <taxon>Actinomycetota</taxon>
        <taxon>Actinomycetes</taxon>
        <taxon>Micrococcales</taxon>
        <taxon>Intrasporangiaceae</taxon>
        <taxon>Lapillicoccus</taxon>
    </lineage>
</organism>
<gene>
    <name evidence="2" type="ORF">FB458_3608</name>
</gene>
<evidence type="ECO:0000256" key="1">
    <source>
        <dbReference type="SAM" id="MobiDB-lite"/>
    </source>
</evidence>
<evidence type="ECO:0000313" key="3">
    <source>
        <dbReference type="Proteomes" id="UP000317893"/>
    </source>
</evidence>
<proteinExistence type="predicted"/>
<protein>
    <recommendedName>
        <fullName evidence="4">MOSC domain-containing protein</fullName>
    </recommendedName>
</protein>
<dbReference type="EMBL" id="VFMN01000001">
    <property type="protein sequence ID" value="TQJ10484.1"/>
    <property type="molecule type" value="Genomic_DNA"/>
</dbReference>
<dbReference type="Proteomes" id="UP000317893">
    <property type="component" value="Unassembled WGS sequence"/>
</dbReference>
<feature type="region of interest" description="Disordered" evidence="1">
    <location>
        <begin position="32"/>
        <end position="53"/>
    </location>
</feature>
<name>A0A542E5C2_9MICO</name>
<accession>A0A542E5C2</accession>
<dbReference type="AlphaFoldDB" id="A0A542E5C2"/>
<dbReference type="SUPFAM" id="SSF50800">
    <property type="entry name" value="PK beta-barrel domain-like"/>
    <property type="match status" value="1"/>
</dbReference>
<reference evidence="2 3" key="1">
    <citation type="submission" date="2019-06" db="EMBL/GenBank/DDBJ databases">
        <title>Sequencing the genomes of 1000 actinobacteria strains.</title>
        <authorList>
            <person name="Klenk H.-P."/>
        </authorList>
    </citation>
    <scope>NUCLEOTIDE SEQUENCE [LARGE SCALE GENOMIC DNA]</scope>
    <source>
        <strain evidence="2 3">DSM 18607</strain>
    </source>
</reference>
<dbReference type="InterPro" id="IPR011037">
    <property type="entry name" value="Pyrv_Knase-like_insert_dom_sf"/>
</dbReference>
<evidence type="ECO:0008006" key="4">
    <source>
        <dbReference type="Google" id="ProtNLM"/>
    </source>
</evidence>
<comment type="caution">
    <text evidence="2">The sequence shown here is derived from an EMBL/GenBank/DDBJ whole genome shotgun (WGS) entry which is preliminary data.</text>
</comment>
<keyword evidence="3" id="KW-1185">Reference proteome</keyword>